<accession>A0A7Y1MRG9</accession>
<dbReference type="AlphaFoldDB" id="A0A7Y1MRG9"/>
<gene>
    <name evidence="1" type="ORF">HBO33_17430</name>
</gene>
<reference evidence="1 2" key="1">
    <citation type="journal article" date="2020" name="Front. Microbiol.">
        <title>Genetic Organization of the aprX-lipA2 Operon Affects the Proteolytic Potential of Pseudomonas Species in Milk.</title>
        <authorList>
            <person name="Maier C."/>
            <person name="Huptas C."/>
            <person name="von Neubeck M."/>
            <person name="Scherer S."/>
            <person name="Wenning M."/>
            <person name="Lucking G."/>
        </authorList>
    </citation>
    <scope>NUCLEOTIDE SEQUENCE [LARGE SCALE GENOMIC DNA]</scope>
    <source>
        <strain evidence="1 2">G4779</strain>
    </source>
</reference>
<evidence type="ECO:0000313" key="2">
    <source>
        <dbReference type="Proteomes" id="UP000542111"/>
    </source>
</evidence>
<evidence type="ECO:0000313" key="1">
    <source>
        <dbReference type="EMBL" id="NNA96955.1"/>
    </source>
</evidence>
<protein>
    <submittedName>
        <fullName evidence="1">Uncharacterized protein</fullName>
    </submittedName>
</protein>
<sequence length="72" mass="7822">MKNKIEDLRNHLFVTIESLLDADKPMEIERAKAVAEVAQVMINSAKVEVDMVKALGANNGSGFLQIGQGPVK</sequence>
<comment type="caution">
    <text evidence="1">The sequence shown here is derived from an EMBL/GenBank/DDBJ whole genome shotgun (WGS) entry which is preliminary data.</text>
</comment>
<dbReference type="EMBL" id="JAAQYP010000028">
    <property type="protein sequence ID" value="NNA96955.1"/>
    <property type="molecule type" value="Genomic_DNA"/>
</dbReference>
<name>A0A7Y1MRG9_9PSED</name>
<dbReference type="Proteomes" id="UP000542111">
    <property type="component" value="Unassembled WGS sequence"/>
</dbReference>
<dbReference type="RefSeq" id="WP_134939566.1">
    <property type="nucleotide sequence ID" value="NZ_JAAQYP010000028.1"/>
</dbReference>
<proteinExistence type="predicted"/>
<organism evidence="1 2">
    <name type="scientific">Pseudomonas gessardii</name>
    <dbReference type="NCBI Taxonomy" id="78544"/>
    <lineage>
        <taxon>Bacteria</taxon>
        <taxon>Pseudomonadati</taxon>
        <taxon>Pseudomonadota</taxon>
        <taxon>Gammaproteobacteria</taxon>
        <taxon>Pseudomonadales</taxon>
        <taxon>Pseudomonadaceae</taxon>
        <taxon>Pseudomonas</taxon>
    </lineage>
</organism>